<protein>
    <submittedName>
        <fullName evidence="2">Uncharacterized protein</fullName>
    </submittedName>
</protein>
<feature type="region of interest" description="Disordered" evidence="1">
    <location>
        <begin position="1"/>
        <end position="44"/>
    </location>
</feature>
<reference evidence="2" key="1">
    <citation type="journal article" date="2021" name="PeerJ">
        <title>Extensive microbial diversity within the chicken gut microbiome revealed by metagenomics and culture.</title>
        <authorList>
            <person name="Gilroy R."/>
            <person name="Ravi A."/>
            <person name="Getino M."/>
            <person name="Pursley I."/>
            <person name="Horton D.L."/>
            <person name="Alikhan N.F."/>
            <person name="Baker D."/>
            <person name="Gharbi K."/>
            <person name="Hall N."/>
            <person name="Watson M."/>
            <person name="Adriaenssens E.M."/>
            <person name="Foster-Nyarko E."/>
            <person name="Jarju S."/>
            <person name="Secka A."/>
            <person name="Antonio M."/>
            <person name="Oren A."/>
            <person name="Chaudhuri R.R."/>
            <person name="La Ragione R."/>
            <person name="Hildebrand F."/>
            <person name="Pallen M.J."/>
        </authorList>
    </citation>
    <scope>NUCLEOTIDE SEQUENCE</scope>
    <source>
        <strain evidence="2">CHK156-179</strain>
    </source>
</reference>
<dbReference type="AlphaFoldDB" id="A0A9D2GZN9"/>
<accession>A0A9D2GZN9</accession>
<comment type="caution">
    <text evidence="2">The sequence shown here is derived from an EMBL/GenBank/DDBJ whole genome shotgun (WGS) entry which is preliminary data.</text>
</comment>
<sequence>MKEENTMTTEERAAAEAAAEQTAEAAAEQTAAETEAEAEAPVQAALPEKFRSVDALVKAYEALEAEFTRRSQRLRALEQANKAPRAQGESSPVPTACAQEQTPFCEAVMNVPSGQEGAEKPFPALKEEGEAFVPLMTHAGAGVMAPAVRPNSFEEAGRLALGYLKKTR</sequence>
<name>A0A9D2GZN9_9FIRM</name>
<evidence type="ECO:0000313" key="2">
    <source>
        <dbReference type="EMBL" id="HJA01867.1"/>
    </source>
</evidence>
<feature type="compositionally biased region" description="Basic and acidic residues" evidence="1">
    <location>
        <begin position="1"/>
        <end position="14"/>
    </location>
</feature>
<organism evidence="2 3">
    <name type="scientific">Candidatus Gallimonas gallistercoris</name>
    <dbReference type="NCBI Taxonomy" id="2838602"/>
    <lineage>
        <taxon>Bacteria</taxon>
        <taxon>Bacillati</taxon>
        <taxon>Bacillota</taxon>
        <taxon>Clostridia</taxon>
        <taxon>Candidatus Gallimonas</taxon>
    </lineage>
</organism>
<evidence type="ECO:0000256" key="1">
    <source>
        <dbReference type="SAM" id="MobiDB-lite"/>
    </source>
</evidence>
<dbReference type="EMBL" id="DXAJ01000014">
    <property type="protein sequence ID" value="HJA01867.1"/>
    <property type="molecule type" value="Genomic_DNA"/>
</dbReference>
<feature type="compositionally biased region" description="Low complexity" evidence="1">
    <location>
        <begin position="15"/>
        <end position="44"/>
    </location>
</feature>
<gene>
    <name evidence="2" type="ORF">H9797_00605</name>
</gene>
<evidence type="ECO:0000313" key="3">
    <source>
        <dbReference type="Proteomes" id="UP000824221"/>
    </source>
</evidence>
<reference evidence="2" key="2">
    <citation type="submission" date="2021-04" db="EMBL/GenBank/DDBJ databases">
        <authorList>
            <person name="Gilroy R."/>
        </authorList>
    </citation>
    <scope>NUCLEOTIDE SEQUENCE</scope>
    <source>
        <strain evidence="2">CHK156-179</strain>
    </source>
</reference>
<proteinExistence type="predicted"/>
<dbReference type="Proteomes" id="UP000824221">
    <property type="component" value="Unassembled WGS sequence"/>
</dbReference>